<dbReference type="AlphaFoldDB" id="A0A8C0VZY4"/>
<evidence type="ECO:0000313" key="2">
    <source>
        <dbReference type="Ensembl" id="ENSCCNP00000002167.1"/>
    </source>
</evidence>
<protein>
    <submittedName>
        <fullName evidence="2">Uncharacterized protein</fullName>
    </submittedName>
</protein>
<proteinExistence type="predicted"/>
<reference evidence="2" key="1">
    <citation type="submission" date="2023-09" db="UniProtKB">
        <authorList>
            <consortium name="Ensembl"/>
        </authorList>
    </citation>
    <scope>IDENTIFICATION</scope>
</reference>
<accession>A0A8C0VZY4</accession>
<organism evidence="2">
    <name type="scientific">Castor canadensis</name>
    <name type="common">American beaver</name>
    <dbReference type="NCBI Taxonomy" id="51338"/>
    <lineage>
        <taxon>Eukaryota</taxon>
        <taxon>Metazoa</taxon>
        <taxon>Chordata</taxon>
        <taxon>Craniata</taxon>
        <taxon>Vertebrata</taxon>
        <taxon>Euteleostomi</taxon>
        <taxon>Mammalia</taxon>
        <taxon>Eutheria</taxon>
        <taxon>Euarchontoglires</taxon>
        <taxon>Glires</taxon>
        <taxon>Rodentia</taxon>
        <taxon>Castorimorpha</taxon>
        <taxon>Castoridae</taxon>
        <taxon>Castor</taxon>
    </lineage>
</organism>
<name>A0A8C0VZY4_CASCN</name>
<feature type="region of interest" description="Disordered" evidence="1">
    <location>
        <begin position="1"/>
        <end position="20"/>
    </location>
</feature>
<evidence type="ECO:0000256" key="1">
    <source>
        <dbReference type="SAM" id="MobiDB-lite"/>
    </source>
</evidence>
<sequence length="69" mass="7915">LRGGRRSGLERQSMPSPTSATLRVKKIPFHSLSPSLVLYQQPTVVTRAHGQIDWHFYLSFIIFHPQLQT</sequence>
<dbReference type="Ensembl" id="ENSCCNT00000002896.1">
    <property type="protein sequence ID" value="ENSCCNP00000002167.1"/>
    <property type="gene ID" value="ENSCCNG00000002407.1"/>
</dbReference>